<sequence length="303" mass="33845">MQANSTLFPPGTLIERISQQTQYALKCGALHPILTDYEIIEDSGIPFLVRIVSNLARKEAQKRKQQGTKDSSKPVNPFLPCDRNLFVSDISPTHHCLLNKYNVVERHILIVTRDFESQENWLTLADFQALWFALAEIDGLGFYNGGIDAGASQPHKHLQLVPLPLIPQGIAIPIETVFDPKSSQSSPYQSHQLPFPHGIIFFDPEIVNSPENAAQVTLNHYHQLLRHVGRLGEGDPGIQQTGAYNLLITRRWMMVIPRAQDAYHSISVNSLGFAGALLVRDAQQLEQLKHLGLMNLLQQVAGL</sequence>
<comment type="caution">
    <text evidence="3">The sequence shown here is derived from an EMBL/GenBank/DDBJ whole genome shotgun (WGS) entry which is preliminary data.</text>
</comment>
<proteinExistence type="predicted"/>
<dbReference type="SUPFAM" id="SSF54197">
    <property type="entry name" value="HIT-like"/>
    <property type="match status" value="1"/>
</dbReference>
<evidence type="ECO:0000259" key="2">
    <source>
        <dbReference type="Pfam" id="PF19327"/>
    </source>
</evidence>
<evidence type="ECO:0000259" key="1">
    <source>
        <dbReference type="Pfam" id="PF09830"/>
    </source>
</evidence>
<dbReference type="RefSeq" id="WP_283767466.1">
    <property type="nucleotide sequence ID" value="NZ_JAQOSO010000079.1"/>
</dbReference>
<organism evidence="3 4">
    <name type="scientific">Roseofilum capinflatum BLCC-M114</name>
    <dbReference type="NCBI Taxonomy" id="3022440"/>
    <lineage>
        <taxon>Bacteria</taxon>
        <taxon>Bacillati</taxon>
        <taxon>Cyanobacteriota</taxon>
        <taxon>Cyanophyceae</taxon>
        <taxon>Desertifilales</taxon>
        <taxon>Desertifilaceae</taxon>
        <taxon>Roseofilum</taxon>
        <taxon>Roseofilum capinflatum</taxon>
    </lineage>
</organism>
<dbReference type="Pfam" id="PF09830">
    <property type="entry name" value="ATP_transf"/>
    <property type="match status" value="1"/>
</dbReference>
<dbReference type="Gene3D" id="3.30.428.70">
    <property type="match status" value="1"/>
</dbReference>
<feature type="domain" description="Ap4A phosphorylase 1/2 N-terminal" evidence="2">
    <location>
        <begin position="6"/>
        <end position="178"/>
    </location>
</feature>
<dbReference type="Pfam" id="PF19327">
    <property type="entry name" value="Ap4A_phos_N"/>
    <property type="match status" value="1"/>
</dbReference>
<dbReference type="InterPro" id="IPR036265">
    <property type="entry name" value="HIT-like_sf"/>
</dbReference>
<gene>
    <name evidence="3" type="ORF">PMG25_13745</name>
</gene>
<dbReference type="InterPro" id="IPR043171">
    <property type="entry name" value="Ap4A_phos1/2-like"/>
</dbReference>
<reference evidence="3 4" key="1">
    <citation type="submission" date="2023-01" db="EMBL/GenBank/DDBJ databases">
        <title>Novel diversity within Roseofilum (Cyanobacteria; Desertifilaceae) from marine benthic mats with descriptions of four novel species.</title>
        <authorList>
            <person name="Wang Y."/>
            <person name="Berthold D.E."/>
            <person name="Hu J."/>
            <person name="Lefler F.W."/>
            <person name="Laughinghouse H.D. IV."/>
        </authorList>
    </citation>
    <scope>NUCLEOTIDE SEQUENCE [LARGE SCALE GENOMIC DNA]</scope>
    <source>
        <strain evidence="3 4">BLCC-M114</strain>
    </source>
</reference>
<dbReference type="EMBL" id="JAQOSO010000079">
    <property type="protein sequence ID" value="MDJ1175159.1"/>
    <property type="molecule type" value="Genomic_DNA"/>
</dbReference>
<dbReference type="PANTHER" id="PTHR38420">
    <property type="entry name" value="AP-4-A PHOSPHORYLASE II"/>
    <property type="match status" value="1"/>
</dbReference>
<protein>
    <submittedName>
        <fullName evidence="3">Phosphorylase</fullName>
    </submittedName>
</protein>
<keyword evidence="4" id="KW-1185">Reference proteome</keyword>
<dbReference type="PIRSF" id="PIRSF000846">
    <property type="entry name" value="ATP_adenylyltr"/>
    <property type="match status" value="1"/>
</dbReference>
<dbReference type="InterPro" id="IPR045759">
    <property type="entry name" value="Ap4A_phos1/2_N"/>
</dbReference>
<dbReference type="InterPro" id="IPR019200">
    <property type="entry name" value="ATP_adenylylTrfase_C"/>
</dbReference>
<feature type="domain" description="ATP adenylyltransferase C-terminal" evidence="1">
    <location>
        <begin position="192"/>
        <end position="301"/>
    </location>
</feature>
<evidence type="ECO:0000313" key="4">
    <source>
        <dbReference type="Proteomes" id="UP001235849"/>
    </source>
</evidence>
<name>A0ABT7B976_9CYAN</name>
<dbReference type="Proteomes" id="UP001235849">
    <property type="component" value="Unassembled WGS sequence"/>
</dbReference>
<dbReference type="PANTHER" id="PTHR38420:SF1">
    <property type="entry name" value="PUTATIVE (AFU_ORTHOLOGUE AFUA_5G14690)-RELATED"/>
    <property type="match status" value="1"/>
</dbReference>
<evidence type="ECO:0000313" key="3">
    <source>
        <dbReference type="EMBL" id="MDJ1175159.1"/>
    </source>
</evidence>
<accession>A0ABT7B976</accession>
<dbReference type="InterPro" id="IPR009163">
    <property type="entry name" value="Ap4A_phos1/2"/>
</dbReference>